<dbReference type="HOGENOM" id="CLU_2905363_0_0_1"/>
<evidence type="ECO:0000313" key="2">
    <source>
        <dbReference type="Proteomes" id="UP000022910"/>
    </source>
</evidence>
<keyword evidence="2" id="KW-1185">Reference proteome</keyword>
<comment type="caution">
    <text evidence="1">The sequence shown here is derived from an EMBL/GenBank/DDBJ whole genome shotgun (WGS) entry which is preliminary data.</text>
</comment>
<organism evidence="1 2">
    <name type="scientific">Rhizophagus irregularis (strain DAOM 197198w)</name>
    <name type="common">Glomus intraradices</name>
    <dbReference type="NCBI Taxonomy" id="1432141"/>
    <lineage>
        <taxon>Eukaryota</taxon>
        <taxon>Fungi</taxon>
        <taxon>Fungi incertae sedis</taxon>
        <taxon>Mucoromycota</taxon>
        <taxon>Glomeromycotina</taxon>
        <taxon>Glomeromycetes</taxon>
        <taxon>Glomerales</taxon>
        <taxon>Glomeraceae</taxon>
        <taxon>Rhizophagus</taxon>
    </lineage>
</organism>
<proteinExistence type="predicted"/>
<dbReference type="AlphaFoldDB" id="A0A015J4N1"/>
<dbReference type="EMBL" id="JEMT01025177">
    <property type="protein sequence ID" value="EXX61640.1"/>
    <property type="molecule type" value="Genomic_DNA"/>
</dbReference>
<gene>
    <name evidence="1" type="ORF">RirG_169310</name>
</gene>
<name>A0A015J4N1_RHIIW</name>
<protein>
    <submittedName>
        <fullName evidence="1">Uncharacterized protein</fullName>
    </submittedName>
</protein>
<dbReference type="OrthoDB" id="2442197at2759"/>
<reference evidence="1 2" key="1">
    <citation type="submission" date="2014-02" db="EMBL/GenBank/DDBJ databases">
        <title>Single nucleus genome sequencing reveals high similarity among nuclei of an endomycorrhizal fungus.</title>
        <authorList>
            <person name="Lin K."/>
            <person name="Geurts R."/>
            <person name="Zhang Z."/>
            <person name="Limpens E."/>
            <person name="Saunders D.G."/>
            <person name="Mu D."/>
            <person name="Pang E."/>
            <person name="Cao H."/>
            <person name="Cha H."/>
            <person name="Lin T."/>
            <person name="Zhou Q."/>
            <person name="Shang Y."/>
            <person name="Li Y."/>
            <person name="Ivanov S."/>
            <person name="Sharma T."/>
            <person name="Velzen R.V."/>
            <person name="Ruijter N.D."/>
            <person name="Aanen D.K."/>
            <person name="Win J."/>
            <person name="Kamoun S."/>
            <person name="Bisseling T."/>
            <person name="Huang S."/>
        </authorList>
    </citation>
    <scope>NUCLEOTIDE SEQUENCE [LARGE SCALE GENOMIC DNA]</scope>
    <source>
        <strain evidence="2">DAOM197198w</strain>
    </source>
</reference>
<dbReference type="Proteomes" id="UP000022910">
    <property type="component" value="Unassembled WGS sequence"/>
</dbReference>
<evidence type="ECO:0000313" key="1">
    <source>
        <dbReference type="EMBL" id="EXX61640.1"/>
    </source>
</evidence>
<accession>A0A015J4N1</accession>
<sequence length="62" mass="7369">MRQNTTRYEPFYLMYGREATIPIELQISSQPDSSEQVEDLTATYFKRLYQIIGPLEEDRHKA</sequence>